<feature type="transmembrane region" description="Helical" evidence="9">
    <location>
        <begin position="83"/>
        <end position="103"/>
    </location>
</feature>
<evidence type="ECO:0000313" key="12">
    <source>
        <dbReference type="Proteomes" id="UP000070282"/>
    </source>
</evidence>
<keyword evidence="6 9" id="KW-0812">Transmembrane</keyword>
<reference evidence="12" key="1">
    <citation type="submission" date="2015-12" db="EMBL/GenBank/DDBJ databases">
        <authorList>
            <person name="Lima A."/>
            <person name="Farahani Zayas N."/>
            <person name="Castro Da Silva M.A."/>
            <person name="Cabral A."/>
            <person name="Pessatti M.L."/>
        </authorList>
    </citation>
    <scope>NUCLEOTIDE SEQUENCE [LARGE SCALE GENOMIC DNA]</scope>
    <source>
        <strain evidence="12">LAMA 842</strain>
    </source>
</reference>
<dbReference type="HAMAP" id="MF_00024">
    <property type="entry name" value="CobD_CbiB"/>
    <property type="match status" value="1"/>
</dbReference>
<comment type="pathway">
    <text evidence="2 9">Cofactor biosynthesis; adenosylcobalamin biosynthesis.</text>
</comment>
<evidence type="ECO:0000256" key="5">
    <source>
        <dbReference type="ARBA" id="ARBA00022573"/>
    </source>
</evidence>
<comment type="function">
    <text evidence="9">Converts cobyric acid to cobinamide by the addition of aminopropanol on the F carboxylic group.</text>
</comment>
<dbReference type="EMBL" id="LOCO01000003">
    <property type="protein sequence ID" value="KXO11361.1"/>
    <property type="molecule type" value="Genomic_DNA"/>
</dbReference>
<dbReference type="UniPathway" id="UPA00148"/>
<evidence type="ECO:0000256" key="4">
    <source>
        <dbReference type="ARBA" id="ARBA00022475"/>
    </source>
</evidence>
<comment type="caution">
    <text evidence="11">The sequence shown here is derived from an EMBL/GenBank/DDBJ whole genome shotgun (WGS) entry which is preliminary data.</text>
</comment>
<evidence type="ECO:0000256" key="1">
    <source>
        <dbReference type="ARBA" id="ARBA00004651"/>
    </source>
</evidence>
<evidence type="ECO:0000256" key="7">
    <source>
        <dbReference type="ARBA" id="ARBA00022989"/>
    </source>
</evidence>
<dbReference type="GO" id="GO:0005886">
    <property type="term" value="C:plasma membrane"/>
    <property type="evidence" value="ECO:0007669"/>
    <property type="project" value="UniProtKB-SubCell"/>
</dbReference>
<keyword evidence="12" id="KW-1185">Reference proteome</keyword>
<evidence type="ECO:0000256" key="6">
    <source>
        <dbReference type="ARBA" id="ARBA00022692"/>
    </source>
</evidence>
<dbReference type="RefSeq" id="WP_061331226.1">
    <property type="nucleotide sequence ID" value="NZ_LOCO01000003.1"/>
</dbReference>
<comment type="subcellular location">
    <subcellularLocation>
        <location evidence="1 9">Cell membrane</location>
        <topology evidence="1 9">Multi-pass membrane protein</topology>
    </subcellularLocation>
</comment>
<sequence>METFLVAVLVCVAAVALDWLVGEPRRWHPLAGFGRWASVAEAGLNGQPQAAARSLCLGALATAIVVTPVLALAVALQFWLGGWLWLVAQVAGVWLAMSLRGLAEHGRAVSTALTAGDGDQARRAVGWIVSRDAAALSDEGVAAAASESMLENGADAVFSSLFWYLLAGLPGVVLHRLINTLDAMWGYRNSRFLYFGRFAARLDDLMNWLPARLTALTYALLGSTRVALRCWRTQARAWDSPNAGPVMSAGAGALGVTLGGPAPYANGIKERPVLGRGPGASAATIEGAIALVQRGVMLWLSVLLVLALACSWVVPGGAG</sequence>
<evidence type="ECO:0000313" key="11">
    <source>
        <dbReference type="EMBL" id="KXO11361.1"/>
    </source>
</evidence>
<evidence type="ECO:0000256" key="9">
    <source>
        <dbReference type="HAMAP-Rule" id="MF_00024"/>
    </source>
</evidence>
<dbReference type="Proteomes" id="UP000070282">
    <property type="component" value="Unassembled WGS sequence"/>
</dbReference>
<dbReference type="GO" id="GO:0015420">
    <property type="term" value="F:ABC-type vitamin B12 transporter activity"/>
    <property type="evidence" value="ECO:0007669"/>
    <property type="project" value="UniProtKB-UniRule"/>
</dbReference>
<keyword evidence="4 9" id="KW-1003">Cell membrane</keyword>
<evidence type="ECO:0000313" key="10">
    <source>
        <dbReference type="EMBL" id="KXO10697.1"/>
    </source>
</evidence>
<dbReference type="GO" id="GO:0009236">
    <property type="term" value="P:cobalamin biosynthetic process"/>
    <property type="evidence" value="ECO:0007669"/>
    <property type="project" value="UniProtKB-UniRule"/>
</dbReference>
<protein>
    <recommendedName>
        <fullName evidence="9">Cobalamin biosynthesis protein CobD</fullName>
    </recommendedName>
</protein>
<dbReference type="NCBIfam" id="TIGR00380">
    <property type="entry name" value="cobal_cbiB"/>
    <property type="match status" value="1"/>
</dbReference>
<organism evidence="11 12">
    <name type="scientific">Marinobacter excellens LAMA 842</name>
    <dbReference type="NCBI Taxonomy" id="1306954"/>
    <lineage>
        <taxon>Bacteria</taxon>
        <taxon>Pseudomonadati</taxon>
        <taxon>Pseudomonadota</taxon>
        <taxon>Gammaproteobacteria</taxon>
        <taxon>Pseudomonadales</taxon>
        <taxon>Marinobacteraceae</taxon>
        <taxon>Marinobacter</taxon>
    </lineage>
</organism>
<comment type="caution">
    <text evidence="9">Lacks conserved residue(s) required for the propagation of feature annotation.</text>
</comment>
<reference evidence="11" key="2">
    <citation type="submission" date="2015-12" db="EMBL/GenBank/DDBJ databases">
        <authorList>
            <person name="Shamseldin A."/>
            <person name="Moawad H."/>
            <person name="Abd El-Rahim W.M."/>
            <person name="Sadowsky M.J."/>
        </authorList>
    </citation>
    <scope>NUCLEOTIDE SEQUENCE [LARGE SCALE GENOMIC DNA]</scope>
    <source>
        <strain evidence="11">LAMA 842</strain>
    </source>
</reference>
<feature type="transmembrane region" description="Helical" evidence="9">
    <location>
        <begin position="296"/>
        <end position="314"/>
    </location>
</feature>
<dbReference type="PANTHER" id="PTHR34308">
    <property type="entry name" value="COBALAMIN BIOSYNTHESIS PROTEIN CBIB"/>
    <property type="match status" value="1"/>
</dbReference>
<accession>A0A137SFZ8</accession>
<proteinExistence type="inferred from homology"/>
<evidence type="ECO:0000256" key="3">
    <source>
        <dbReference type="ARBA" id="ARBA00006263"/>
    </source>
</evidence>
<dbReference type="AlphaFoldDB" id="A0A137SFZ8"/>
<dbReference type="GO" id="GO:0048472">
    <property type="term" value="F:threonine-phosphate decarboxylase activity"/>
    <property type="evidence" value="ECO:0007669"/>
    <property type="project" value="InterPro"/>
</dbReference>
<keyword evidence="8 9" id="KW-0472">Membrane</keyword>
<dbReference type="EMBL" id="LOCO01000005">
    <property type="protein sequence ID" value="KXO10697.1"/>
    <property type="molecule type" value="Genomic_DNA"/>
</dbReference>
<dbReference type="PANTHER" id="PTHR34308:SF1">
    <property type="entry name" value="COBALAMIN BIOSYNTHESIS PROTEIN CBIB"/>
    <property type="match status" value="1"/>
</dbReference>
<comment type="similarity">
    <text evidence="3 9">Belongs to the CobD/CbiB family.</text>
</comment>
<keyword evidence="7 9" id="KW-1133">Transmembrane helix</keyword>
<feature type="transmembrane region" description="Helical" evidence="9">
    <location>
        <begin position="51"/>
        <end position="76"/>
    </location>
</feature>
<evidence type="ECO:0000256" key="8">
    <source>
        <dbReference type="ARBA" id="ARBA00023136"/>
    </source>
</evidence>
<gene>
    <name evidence="9" type="primary">cobD</name>
    <name evidence="10" type="ORF">J122_1312</name>
    <name evidence="11" type="ORF">J122_805</name>
</gene>
<evidence type="ECO:0000256" key="2">
    <source>
        <dbReference type="ARBA" id="ARBA00004953"/>
    </source>
</evidence>
<dbReference type="Pfam" id="PF03186">
    <property type="entry name" value="CobD_Cbib"/>
    <property type="match status" value="1"/>
</dbReference>
<feature type="transmembrane region" description="Helical" evidence="9">
    <location>
        <begin position="156"/>
        <end position="178"/>
    </location>
</feature>
<dbReference type="InterPro" id="IPR004485">
    <property type="entry name" value="Cobalamin_biosynth_CobD/CbiB"/>
</dbReference>
<name>A0A137SFZ8_9GAMM</name>
<dbReference type="PATRIC" id="fig|1306954.6.peg.2357"/>
<keyword evidence="5 9" id="KW-0169">Cobalamin biosynthesis</keyword>